<evidence type="ECO:0000313" key="2">
    <source>
        <dbReference type="Proteomes" id="UP000218263"/>
    </source>
</evidence>
<dbReference type="EMBL" id="AP017313">
    <property type="protein sequence ID" value="BAU55457.1"/>
    <property type="molecule type" value="Genomic_DNA"/>
</dbReference>
<accession>A0A0X8X5G7</accession>
<dbReference type="KEGG" id="mgot:MgSA37_03646"/>
<evidence type="ECO:0000313" key="1">
    <source>
        <dbReference type="EMBL" id="BAU55457.1"/>
    </source>
</evidence>
<organism evidence="1 2">
    <name type="scientific">Mucilaginibacter gotjawali</name>
    <dbReference type="NCBI Taxonomy" id="1550579"/>
    <lineage>
        <taxon>Bacteria</taxon>
        <taxon>Pseudomonadati</taxon>
        <taxon>Bacteroidota</taxon>
        <taxon>Sphingobacteriia</taxon>
        <taxon>Sphingobacteriales</taxon>
        <taxon>Sphingobacteriaceae</taxon>
        <taxon>Mucilaginibacter</taxon>
    </lineage>
</organism>
<dbReference type="AlphaFoldDB" id="A0A0X8X5G7"/>
<dbReference type="Proteomes" id="UP000218263">
    <property type="component" value="Chromosome"/>
</dbReference>
<name>A0A0X8X5G7_9SPHI</name>
<gene>
    <name evidence="1" type="ORF">MgSA37_03646</name>
</gene>
<proteinExistence type="predicted"/>
<reference evidence="1 2" key="1">
    <citation type="submission" date="2015-12" db="EMBL/GenBank/DDBJ databases">
        <title>Genome sequence of Mucilaginibacter gotjawali.</title>
        <authorList>
            <person name="Lee J.S."/>
            <person name="Lee K.C."/>
            <person name="Kim K.K."/>
            <person name="Lee B.W."/>
        </authorList>
    </citation>
    <scope>NUCLEOTIDE SEQUENCE [LARGE SCALE GENOMIC DNA]</scope>
    <source>
        <strain evidence="1 2">SA3-7</strain>
    </source>
</reference>
<sequence length="37" mass="4004">MDTEVYIGGIKSLKVPGFKNEDPGLEKTLLAVKLNGK</sequence>
<keyword evidence="2" id="KW-1185">Reference proteome</keyword>
<protein>
    <submittedName>
        <fullName evidence="1">Uncharacterized protein</fullName>
    </submittedName>
</protein>